<dbReference type="InterPro" id="IPR032675">
    <property type="entry name" value="LRR_dom_sf"/>
</dbReference>
<dbReference type="AlphaFoldDB" id="D2VPF9"/>
<organism evidence="2">
    <name type="scientific">Naegleria gruberi</name>
    <name type="common">Amoeba</name>
    <dbReference type="NCBI Taxonomy" id="5762"/>
    <lineage>
        <taxon>Eukaryota</taxon>
        <taxon>Discoba</taxon>
        <taxon>Heterolobosea</taxon>
        <taxon>Tetramitia</taxon>
        <taxon>Eutetramitia</taxon>
        <taxon>Vahlkampfiidae</taxon>
        <taxon>Naegleria</taxon>
    </lineage>
</organism>
<dbReference type="Gene3D" id="3.80.10.10">
    <property type="entry name" value="Ribonuclease Inhibitor"/>
    <property type="match status" value="1"/>
</dbReference>
<dbReference type="KEGG" id="ngr:NAEGRDRAFT_70846"/>
<evidence type="ECO:0000313" key="2">
    <source>
        <dbReference type="Proteomes" id="UP000006671"/>
    </source>
</evidence>
<dbReference type="GeneID" id="8850715"/>
<dbReference type="PANTHER" id="PTHR13318:SF190">
    <property type="entry name" value="PARTNER OF PAIRED, ISOFORM B"/>
    <property type="match status" value="1"/>
</dbReference>
<protein>
    <submittedName>
        <fullName evidence="1">Predicted protein</fullName>
    </submittedName>
</protein>
<dbReference type="SUPFAM" id="SSF52047">
    <property type="entry name" value="RNI-like"/>
    <property type="match status" value="1"/>
</dbReference>
<dbReference type="VEuPathDB" id="AmoebaDB:NAEGRDRAFT_70846"/>
<dbReference type="Proteomes" id="UP000006671">
    <property type="component" value="Unassembled WGS sequence"/>
</dbReference>
<reference evidence="1 2" key="1">
    <citation type="journal article" date="2010" name="Cell">
        <title>The genome of Naegleria gruberi illuminates early eukaryotic versatility.</title>
        <authorList>
            <person name="Fritz-Laylin L.K."/>
            <person name="Prochnik S.E."/>
            <person name="Ginger M.L."/>
            <person name="Dacks J.B."/>
            <person name="Carpenter M.L."/>
            <person name="Field M.C."/>
            <person name="Kuo A."/>
            <person name="Paredez A."/>
            <person name="Chapman J."/>
            <person name="Pham J."/>
            <person name="Shu S."/>
            <person name="Neupane R."/>
            <person name="Cipriano M."/>
            <person name="Mancuso J."/>
            <person name="Tu H."/>
            <person name="Salamov A."/>
            <person name="Lindquist E."/>
            <person name="Shapiro H."/>
            <person name="Lucas S."/>
            <person name="Grigoriev I.V."/>
            <person name="Cande W.Z."/>
            <person name="Fulton C."/>
            <person name="Rokhsar D.S."/>
            <person name="Dawson S.C."/>
        </authorList>
    </citation>
    <scope>NUCLEOTIDE SEQUENCE [LARGE SCALE GENOMIC DNA]</scope>
    <source>
        <strain evidence="1 2">NEG-M</strain>
    </source>
</reference>
<name>D2VPF9_NAEGR</name>
<dbReference type="PANTHER" id="PTHR13318">
    <property type="entry name" value="PARTNER OF PAIRED, ISOFORM B-RELATED"/>
    <property type="match status" value="1"/>
</dbReference>
<dbReference type="GO" id="GO:0019005">
    <property type="term" value="C:SCF ubiquitin ligase complex"/>
    <property type="evidence" value="ECO:0007669"/>
    <property type="project" value="TreeGrafter"/>
</dbReference>
<dbReference type="InParanoid" id="D2VPF9"/>
<evidence type="ECO:0000313" key="1">
    <source>
        <dbReference type="EMBL" id="EFC41424.1"/>
    </source>
</evidence>
<gene>
    <name evidence="1" type="ORF">NAEGRDRAFT_70846</name>
</gene>
<dbReference type="RefSeq" id="XP_002674168.1">
    <property type="nucleotide sequence ID" value="XM_002674122.1"/>
</dbReference>
<sequence>MQVFKNLEELKIDLNFSYTFAEHDLLTIMERDLIGNLKVLDVSGCASLNLSSLFSENSKVTKLEKLIIDQARVSLSSIANWKYASHLTYLSASDCSFTDQDFELLVAPNSNLCNLTYLNIQKSFKYSIDNMKEVKLSETLNFTQLKSLRMGWNMFSPFAISPRVKFNNMITLDMSGLKIGEKAFKSVIRNQSLKSLENLTVRECRLGWEFIEALVNPTINCLKSLKTLKMNDNKISNKGMILLSNSKLLSQLTIIELDINFIGIEGATSILENYEKFKHLKYISLKNNNFGKKLLEFRECNISNAIVDDCI</sequence>
<dbReference type="EMBL" id="GG738886">
    <property type="protein sequence ID" value="EFC41424.1"/>
    <property type="molecule type" value="Genomic_DNA"/>
</dbReference>
<dbReference type="GO" id="GO:0031146">
    <property type="term" value="P:SCF-dependent proteasomal ubiquitin-dependent protein catabolic process"/>
    <property type="evidence" value="ECO:0007669"/>
    <property type="project" value="TreeGrafter"/>
</dbReference>
<accession>D2VPF9</accession>
<proteinExistence type="predicted"/>
<keyword evidence="2" id="KW-1185">Reference proteome</keyword>